<protein>
    <recommendedName>
        <fullName evidence="3">YlqD protein</fullName>
    </recommendedName>
</protein>
<organism evidence="2">
    <name type="scientific">anaerobic digester metagenome</name>
    <dbReference type="NCBI Taxonomy" id="1263854"/>
    <lineage>
        <taxon>unclassified sequences</taxon>
        <taxon>metagenomes</taxon>
        <taxon>ecological metagenomes</taxon>
    </lineage>
</organism>
<gene>
    <name evidence="2" type="ORF">SCFA_1390002</name>
</gene>
<evidence type="ECO:0000313" key="2">
    <source>
        <dbReference type="EMBL" id="VFU11794.1"/>
    </source>
</evidence>
<reference evidence="2" key="1">
    <citation type="submission" date="2019-03" db="EMBL/GenBank/DDBJ databases">
        <authorList>
            <person name="Hao L."/>
        </authorList>
    </citation>
    <scope>NUCLEOTIDE SEQUENCE</scope>
</reference>
<evidence type="ECO:0000256" key="1">
    <source>
        <dbReference type="SAM" id="Coils"/>
    </source>
</evidence>
<sequence>MDSLNLIRPVLVKAIVTESFKTSAAAEHQELIRRLEKEIEHIDDQESKLIAALEKKNPEGLANARQTLKQERLRRAEERQKLLMRLKEIGMWSLDSEVTLGKMESPVTLQVGDQWNRMMSVEIILKDGFVTEIREGGTGVDRGDA</sequence>
<feature type="coiled-coil region" evidence="1">
    <location>
        <begin position="25"/>
        <end position="81"/>
    </location>
</feature>
<dbReference type="Gene3D" id="6.10.140.1110">
    <property type="match status" value="1"/>
</dbReference>
<name>A0A485LUN2_9ZZZZ</name>
<accession>A0A485LUN2</accession>
<dbReference type="InterPro" id="IPR021297">
    <property type="entry name" value="YlqD"/>
</dbReference>
<evidence type="ECO:0008006" key="3">
    <source>
        <dbReference type="Google" id="ProtNLM"/>
    </source>
</evidence>
<dbReference type="EMBL" id="CAADRN010000045">
    <property type="protein sequence ID" value="VFU11794.1"/>
    <property type="molecule type" value="Genomic_DNA"/>
</dbReference>
<proteinExistence type="predicted"/>
<dbReference type="Pfam" id="PF11068">
    <property type="entry name" value="YlqD"/>
    <property type="match status" value="1"/>
</dbReference>
<dbReference type="AlphaFoldDB" id="A0A485LUN2"/>
<keyword evidence="1" id="KW-0175">Coiled coil</keyword>